<dbReference type="AlphaFoldDB" id="D2V4M1"/>
<dbReference type="STRING" id="5762.D2V4M1"/>
<dbReference type="InterPro" id="IPR006597">
    <property type="entry name" value="Sel1-like"/>
</dbReference>
<dbReference type="SUPFAM" id="SSF81383">
    <property type="entry name" value="F-box domain"/>
    <property type="match status" value="1"/>
</dbReference>
<dbReference type="GO" id="GO:0005789">
    <property type="term" value="C:endoplasmic reticulum membrane"/>
    <property type="evidence" value="ECO:0007669"/>
    <property type="project" value="TreeGrafter"/>
</dbReference>
<feature type="region of interest" description="Disordered" evidence="3">
    <location>
        <begin position="662"/>
        <end position="681"/>
    </location>
</feature>
<dbReference type="InterPro" id="IPR011990">
    <property type="entry name" value="TPR-like_helical_dom_sf"/>
</dbReference>
<evidence type="ECO:0000256" key="3">
    <source>
        <dbReference type="SAM" id="MobiDB-lite"/>
    </source>
</evidence>
<dbReference type="SUPFAM" id="SSF52047">
    <property type="entry name" value="RNI-like"/>
    <property type="match status" value="1"/>
</dbReference>
<dbReference type="InterPro" id="IPR032675">
    <property type="entry name" value="LRR_dom_sf"/>
</dbReference>
<dbReference type="InParanoid" id="D2V4M1"/>
<sequence length="681" mass="77730">MSLSILPQDLIYEVMKFLRVDQRIRISRVCQEFYHIIASLFPALELNLSGGKILPVNLPSFLSCPFLEQVTVLDLSENLLSEENIIAVANCERFKKLEELILKKNEFSLKCAEAFTKSSFIRQLKYIDLRNAFFVWKDVDHVEIGKKFITSQPQDLQNFWYLVLGNCGTEIVPEWLLVGCKEGNSKLHWETQLEFGEYLYHSEQNTSLAIQYFEELGNNPLAHNRAIAMYVLGKIYSTLGEKYHSKAFQLFLKAANLDDQLSYLSVANFYSFGIGIGSDPDEALKWYLKYAENSNDDDGVVAHQIGGIYFEYKKDIPQALKWWNKSAEKDNTEAQYSLGTIYMNGDGVEKDVKKGMALLEDSARLGNSDAQNTVGAIYLEGEDSIEIDLNKAKDFLIAAAEAEDTDALYNLGILAENEKRFEEAMQWYKKALDMGNTAAAYPLGRFYFQGLVAPKDEKKAIHYVEIAANNNSSIAQEYLGDIYHTKESEIYNPVKAIEWYTKAASNDSTNAMYNCGCINEELNNFEMALYWYTKAIEKGSSSAMNNLAMIYYEKKNYENAKKWIEKSVEFNNSYAICTMGEWYIEGLCYEKSYEKAVQLFTRSTQFTDESGDQSICPPAFLHLYKLYANGLGCEKDLEKAQQLLETAAKLEIQEAIEILEDQQSKKRKSTTEYDGSSKKMK</sequence>
<evidence type="ECO:0000313" key="5">
    <source>
        <dbReference type="EMBL" id="EFC47957.1"/>
    </source>
</evidence>
<feature type="repeat" description="TPR" evidence="2">
    <location>
        <begin position="405"/>
        <end position="438"/>
    </location>
</feature>
<name>D2V4M1_NAEGR</name>
<evidence type="ECO:0000256" key="1">
    <source>
        <dbReference type="ARBA" id="ARBA00038101"/>
    </source>
</evidence>
<feature type="repeat" description="TPR" evidence="2">
    <location>
        <begin position="541"/>
        <end position="574"/>
    </location>
</feature>
<dbReference type="GO" id="GO:0036503">
    <property type="term" value="P:ERAD pathway"/>
    <property type="evidence" value="ECO:0007669"/>
    <property type="project" value="TreeGrafter"/>
</dbReference>
<dbReference type="EMBL" id="GG738852">
    <property type="protein sequence ID" value="EFC47957.1"/>
    <property type="molecule type" value="Genomic_DNA"/>
</dbReference>
<keyword evidence="2" id="KW-0802">TPR repeat</keyword>
<dbReference type="InterPro" id="IPR019734">
    <property type="entry name" value="TPR_rpt"/>
</dbReference>
<dbReference type="PANTHER" id="PTHR11102">
    <property type="entry name" value="SEL-1-LIKE PROTEIN"/>
    <property type="match status" value="1"/>
</dbReference>
<dbReference type="InterPro" id="IPR001810">
    <property type="entry name" value="F-box_dom"/>
</dbReference>
<evidence type="ECO:0000256" key="2">
    <source>
        <dbReference type="PROSITE-ProRule" id="PRU00339"/>
    </source>
</evidence>
<dbReference type="Pfam" id="PF08238">
    <property type="entry name" value="Sel1"/>
    <property type="match status" value="8"/>
</dbReference>
<dbReference type="SMART" id="SM00671">
    <property type="entry name" value="SEL1"/>
    <property type="match status" value="12"/>
</dbReference>
<dbReference type="CDD" id="cd09917">
    <property type="entry name" value="F-box_SF"/>
    <property type="match status" value="1"/>
</dbReference>
<accession>D2V4M1</accession>
<dbReference type="eggNOG" id="KOG1550">
    <property type="taxonomic scope" value="Eukaryota"/>
</dbReference>
<dbReference type="VEuPathDB" id="AmoebaDB:NAEGRDRAFT_78577"/>
<dbReference type="GeneID" id="8848767"/>
<dbReference type="OrthoDB" id="2384430at2759"/>
<dbReference type="Pfam" id="PF13432">
    <property type="entry name" value="TPR_16"/>
    <property type="match status" value="1"/>
</dbReference>
<dbReference type="PANTHER" id="PTHR11102:SF160">
    <property type="entry name" value="ERAD-ASSOCIATED E3 UBIQUITIN-PROTEIN LIGASE COMPONENT HRD3"/>
    <property type="match status" value="1"/>
</dbReference>
<dbReference type="PROSITE" id="PS50181">
    <property type="entry name" value="FBOX"/>
    <property type="match status" value="1"/>
</dbReference>
<gene>
    <name evidence="5" type="ORF">NAEGRDRAFT_78577</name>
</gene>
<dbReference type="InterPro" id="IPR050767">
    <property type="entry name" value="Sel1_AlgK"/>
</dbReference>
<dbReference type="SUPFAM" id="SSF81901">
    <property type="entry name" value="HCP-like"/>
    <property type="match status" value="3"/>
</dbReference>
<dbReference type="Pfam" id="PF13181">
    <property type="entry name" value="TPR_8"/>
    <property type="match status" value="1"/>
</dbReference>
<dbReference type="RefSeq" id="XP_002680701.1">
    <property type="nucleotide sequence ID" value="XM_002680655.1"/>
</dbReference>
<dbReference type="Pfam" id="PF00646">
    <property type="entry name" value="F-box"/>
    <property type="match status" value="1"/>
</dbReference>
<keyword evidence="6" id="KW-1185">Reference proteome</keyword>
<dbReference type="KEGG" id="ngr:NAEGRDRAFT_78577"/>
<evidence type="ECO:0000313" key="6">
    <source>
        <dbReference type="Proteomes" id="UP000006671"/>
    </source>
</evidence>
<proteinExistence type="inferred from homology"/>
<dbReference type="Proteomes" id="UP000006671">
    <property type="component" value="Unassembled WGS sequence"/>
</dbReference>
<organism evidence="6">
    <name type="scientific">Naegleria gruberi</name>
    <name type="common">Amoeba</name>
    <dbReference type="NCBI Taxonomy" id="5762"/>
    <lineage>
        <taxon>Eukaryota</taxon>
        <taxon>Discoba</taxon>
        <taxon>Heterolobosea</taxon>
        <taxon>Tetramitia</taxon>
        <taxon>Eutetramitia</taxon>
        <taxon>Vahlkampfiidae</taxon>
        <taxon>Naegleria</taxon>
    </lineage>
</organism>
<reference evidence="5 6" key="1">
    <citation type="journal article" date="2010" name="Cell">
        <title>The genome of Naegleria gruberi illuminates early eukaryotic versatility.</title>
        <authorList>
            <person name="Fritz-Laylin L.K."/>
            <person name="Prochnik S.E."/>
            <person name="Ginger M.L."/>
            <person name="Dacks J.B."/>
            <person name="Carpenter M.L."/>
            <person name="Field M.C."/>
            <person name="Kuo A."/>
            <person name="Paredez A."/>
            <person name="Chapman J."/>
            <person name="Pham J."/>
            <person name="Shu S."/>
            <person name="Neupane R."/>
            <person name="Cipriano M."/>
            <person name="Mancuso J."/>
            <person name="Tu H."/>
            <person name="Salamov A."/>
            <person name="Lindquist E."/>
            <person name="Shapiro H."/>
            <person name="Lucas S."/>
            <person name="Grigoriev I.V."/>
            <person name="Cande W.Z."/>
            <person name="Fulton C."/>
            <person name="Rokhsar D.S."/>
            <person name="Dawson S.C."/>
        </authorList>
    </citation>
    <scope>NUCLEOTIDE SEQUENCE [LARGE SCALE GENOMIC DNA]</scope>
    <source>
        <strain evidence="5 6">NEG-M</strain>
    </source>
</reference>
<dbReference type="Gene3D" id="3.80.10.10">
    <property type="entry name" value="Ribonuclease Inhibitor"/>
    <property type="match status" value="1"/>
</dbReference>
<dbReference type="InterPro" id="IPR036047">
    <property type="entry name" value="F-box-like_dom_sf"/>
</dbReference>
<dbReference type="SMART" id="SM00028">
    <property type="entry name" value="TPR"/>
    <property type="match status" value="5"/>
</dbReference>
<feature type="compositionally biased region" description="Basic and acidic residues" evidence="3">
    <location>
        <begin position="669"/>
        <end position="681"/>
    </location>
</feature>
<protein>
    <submittedName>
        <fullName evidence="5">TPR repeat protein</fullName>
    </submittedName>
</protein>
<evidence type="ECO:0000259" key="4">
    <source>
        <dbReference type="PROSITE" id="PS50181"/>
    </source>
</evidence>
<comment type="similarity">
    <text evidence="1">Belongs to the sel-1 family.</text>
</comment>
<dbReference type="PROSITE" id="PS50005">
    <property type="entry name" value="TPR"/>
    <property type="match status" value="2"/>
</dbReference>
<feature type="domain" description="F-box" evidence="4">
    <location>
        <begin position="1"/>
        <end position="44"/>
    </location>
</feature>
<dbReference type="Gene3D" id="1.25.40.10">
    <property type="entry name" value="Tetratricopeptide repeat domain"/>
    <property type="match status" value="4"/>
</dbReference>